<dbReference type="PROSITE" id="PS00583">
    <property type="entry name" value="PFKB_KINASES_1"/>
    <property type="match status" value="1"/>
</dbReference>
<evidence type="ECO:0000313" key="4">
    <source>
        <dbReference type="EMBL" id="SEN75493.1"/>
    </source>
</evidence>
<dbReference type="InterPro" id="IPR002173">
    <property type="entry name" value="Carboh/pur_kinase_PfkB_CS"/>
</dbReference>
<dbReference type="Gene3D" id="3.40.1190.20">
    <property type="match status" value="1"/>
</dbReference>
<protein>
    <submittedName>
        <fullName evidence="4">Sugar or nucleoside kinase, ribokinase family</fullName>
    </submittedName>
</protein>
<dbReference type="EMBL" id="FOCO01000023">
    <property type="protein sequence ID" value="SEN75493.1"/>
    <property type="molecule type" value="Genomic_DNA"/>
</dbReference>
<sequence>MASNTCAAGSGGSDLRRQAVWATYDAMKTSEILCIGSVLWDVIGRAPNAMRLGADVPGRITRLPGGVALNIAMTLRRFGLVPALLSAVGVDAEGEELVARCDQMGLITQHIYRSDDLPTDVYMAIEGANGLIAAIADAHSLEAAGDKVLRALSDGRLGSIDAPYSGIIALDGNLTESLLSQIAISPLFAAADLRVAPASPGKAERLLPLLTHPRATLYVNLEEAVILTKEPYPDAASAAAGLIARGAARVLVTDGGNSCAEGMACAGVITATPPQVLVTRVTGAGDTFMAAHIVATRKAVSRQEALNRAITAAADYVSGDIGT</sequence>
<dbReference type="PANTHER" id="PTHR10584:SF166">
    <property type="entry name" value="RIBOKINASE"/>
    <property type="match status" value="1"/>
</dbReference>
<dbReference type="PANTHER" id="PTHR10584">
    <property type="entry name" value="SUGAR KINASE"/>
    <property type="match status" value="1"/>
</dbReference>
<proteinExistence type="predicted"/>
<evidence type="ECO:0000256" key="1">
    <source>
        <dbReference type="ARBA" id="ARBA00022679"/>
    </source>
</evidence>
<dbReference type="SUPFAM" id="SSF53613">
    <property type="entry name" value="Ribokinase-like"/>
    <property type="match status" value="1"/>
</dbReference>
<dbReference type="AlphaFoldDB" id="A0A1H8J3I8"/>
<dbReference type="STRING" id="1077947.SAMN05216227_102334"/>
<evidence type="ECO:0000256" key="2">
    <source>
        <dbReference type="ARBA" id="ARBA00022777"/>
    </source>
</evidence>
<gene>
    <name evidence="4" type="ORF">SAMN05216227_102334</name>
</gene>
<organism evidence="4 5">
    <name type="scientific">Pseudorhodobacter antarcticus</name>
    <dbReference type="NCBI Taxonomy" id="1077947"/>
    <lineage>
        <taxon>Bacteria</taxon>
        <taxon>Pseudomonadati</taxon>
        <taxon>Pseudomonadota</taxon>
        <taxon>Alphaproteobacteria</taxon>
        <taxon>Rhodobacterales</taxon>
        <taxon>Paracoccaceae</taxon>
        <taxon>Pseudorhodobacter</taxon>
    </lineage>
</organism>
<reference evidence="4 5" key="1">
    <citation type="submission" date="2016-10" db="EMBL/GenBank/DDBJ databases">
        <authorList>
            <person name="de Groot N.N."/>
        </authorList>
    </citation>
    <scope>NUCLEOTIDE SEQUENCE [LARGE SCALE GENOMIC DNA]</scope>
    <source>
        <strain evidence="4 5">CGMCC 1.10836</strain>
    </source>
</reference>
<evidence type="ECO:0000259" key="3">
    <source>
        <dbReference type="Pfam" id="PF00294"/>
    </source>
</evidence>
<dbReference type="InterPro" id="IPR029056">
    <property type="entry name" value="Ribokinase-like"/>
</dbReference>
<dbReference type="InterPro" id="IPR011611">
    <property type="entry name" value="PfkB_dom"/>
</dbReference>
<name>A0A1H8J3I8_9RHOB</name>
<dbReference type="Proteomes" id="UP000183002">
    <property type="component" value="Unassembled WGS sequence"/>
</dbReference>
<keyword evidence="1" id="KW-0808">Transferase</keyword>
<keyword evidence="2 4" id="KW-0418">Kinase</keyword>
<dbReference type="GO" id="GO:0016301">
    <property type="term" value="F:kinase activity"/>
    <property type="evidence" value="ECO:0007669"/>
    <property type="project" value="UniProtKB-KW"/>
</dbReference>
<accession>A0A1H8J3I8</accession>
<evidence type="ECO:0000313" key="5">
    <source>
        <dbReference type="Proteomes" id="UP000183002"/>
    </source>
</evidence>
<dbReference type="Pfam" id="PF00294">
    <property type="entry name" value="PfkB"/>
    <property type="match status" value="1"/>
</dbReference>
<feature type="domain" description="Carbohydrate kinase PfkB" evidence="3">
    <location>
        <begin position="31"/>
        <end position="314"/>
    </location>
</feature>
<keyword evidence="5" id="KW-1185">Reference proteome</keyword>